<keyword evidence="2" id="KW-1185">Reference proteome</keyword>
<dbReference type="AlphaFoldDB" id="A0A1G6KKW8"/>
<reference evidence="2" key="1">
    <citation type="submission" date="2016-09" db="EMBL/GenBank/DDBJ databases">
        <authorList>
            <person name="Varghese N."/>
            <person name="Submissions S."/>
        </authorList>
    </citation>
    <scope>NUCLEOTIDE SEQUENCE [LARGE SCALE GENOMIC DNA]</scope>
    <source>
        <strain evidence="2">ANC 4422</strain>
    </source>
</reference>
<gene>
    <name evidence="1" type="ORF">SAMN05421733_1261</name>
</gene>
<organism evidence="1 2">
    <name type="scientific">Acinetobacter boissieri</name>
    <dbReference type="NCBI Taxonomy" id="1219383"/>
    <lineage>
        <taxon>Bacteria</taxon>
        <taxon>Pseudomonadati</taxon>
        <taxon>Pseudomonadota</taxon>
        <taxon>Gammaproteobacteria</taxon>
        <taxon>Moraxellales</taxon>
        <taxon>Moraxellaceae</taxon>
        <taxon>Acinetobacter</taxon>
    </lineage>
</organism>
<dbReference type="SUPFAM" id="SSF69279">
    <property type="entry name" value="Phage tail proteins"/>
    <property type="match status" value="1"/>
</dbReference>
<dbReference type="Gene3D" id="3.55.50.10">
    <property type="entry name" value="Baseplate protein-like domains"/>
    <property type="match status" value="1"/>
</dbReference>
<dbReference type="STRING" id="1219383.SAMN05421733_1261"/>
<name>A0A1G6KKW8_9GAMM</name>
<accession>A0A1G6KKW8</accession>
<dbReference type="Pfam" id="PF05954">
    <property type="entry name" value="Phage_GPD"/>
    <property type="match status" value="1"/>
</dbReference>
<dbReference type="Gene3D" id="4.10.220.110">
    <property type="match status" value="1"/>
</dbReference>
<evidence type="ECO:0000313" key="1">
    <source>
        <dbReference type="EMBL" id="SDC31604.1"/>
    </source>
</evidence>
<dbReference type="EMBL" id="FMYL01000026">
    <property type="protein sequence ID" value="SDC31604.1"/>
    <property type="molecule type" value="Genomic_DNA"/>
</dbReference>
<sequence>QLKYTKCIMYHTIDTLLEKLGIGAKNRAIHIQFSHKILNSQVFLQRVDGTHHLNQGIKLQLICLSNVPNIALKQFIGSQVAVDVVTDQSKLSRITGIVTQADVGSSDGSLTLYRLQVEDATALWHHRRNSRVFMNKSVIDIVQTLFQEWQNKSSLFASSLTLDRTGLSKTYDIRPFTMQSNESDHHFITRLLRSEGINWLIDEPEPMVTSVHSPIQAQTFKLIDDNAQYSRLTRQSIAHHRSSAVQPYDTISSLIAQRQLQPTAVHVQRWHADRLEVEEGAGSIISTHQQSEQHNHSSLGLEQAWHFSPAWVTDFENTDDATAASHHQVERFNQQLSQSYALHAKQFTATSTVRDAQVGYWFKLQSQGVIDKVLHAFDRSKDTTQDTEKDHEFIITGKIFYNQNNLPKDLNQQIQALVHQSDWQPSTLAHLKQDERQANHLILQRRHVAIIPEYHPKQHKPV</sequence>
<dbReference type="Gene3D" id="2.30.110.50">
    <property type="match status" value="1"/>
</dbReference>
<feature type="non-terminal residue" evidence="1">
    <location>
        <position position="1"/>
    </location>
</feature>
<evidence type="ECO:0000313" key="2">
    <source>
        <dbReference type="Proteomes" id="UP000242501"/>
    </source>
</evidence>
<protein>
    <submittedName>
        <fullName evidence="1">Type VI secretion system secreted protein VgrG</fullName>
    </submittedName>
</protein>
<proteinExistence type="predicted"/>
<feature type="non-terminal residue" evidence="1">
    <location>
        <position position="462"/>
    </location>
</feature>
<dbReference type="Proteomes" id="UP000242501">
    <property type="component" value="Unassembled WGS sequence"/>
</dbReference>